<dbReference type="GeneID" id="36407367"/>
<dbReference type="RefSeq" id="XP_024578374.1">
    <property type="nucleotide sequence ID" value="XM_024727838.1"/>
</dbReference>
<proteinExistence type="predicted"/>
<keyword evidence="2" id="KW-1185">Reference proteome</keyword>
<sequence>MRQQYNLLTAIRTSNGLIWESLLLSKVSKSLYHASVGDHTCIEAVLISKSISASSSPMTNGY</sequence>
<accession>A0A0P1ALX4</accession>
<organism evidence="1 2">
    <name type="scientific">Plasmopara halstedii</name>
    <name type="common">Downy mildew of sunflower</name>
    <dbReference type="NCBI Taxonomy" id="4781"/>
    <lineage>
        <taxon>Eukaryota</taxon>
        <taxon>Sar</taxon>
        <taxon>Stramenopiles</taxon>
        <taxon>Oomycota</taxon>
        <taxon>Peronosporomycetes</taxon>
        <taxon>Peronosporales</taxon>
        <taxon>Peronosporaceae</taxon>
        <taxon>Plasmopara</taxon>
    </lineage>
</organism>
<name>A0A0P1ALX4_PLAHL</name>
<dbReference type="EMBL" id="CCYD01000610">
    <property type="protein sequence ID" value="CEG42005.1"/>
    <property type="molecule type" value="Genomic_DNA"/>
</dbReference>
<evidence type="ECO:0000313" key="2">
    <source>
        <dbReference type="Proteomes" id="UP000054928"/>
    </source>
</evidence>
<dbReference type="AlphaFoldDB" id="A0A0P1ALX4"/>
<protein>
    <submittedName>
        <fullName evidence="1">Uncharacterized protein</fullName>
    </submittedName>
</protein>
<evidence type="ECO:0000313" key="1">
    <source>
        <dbReference type="EMBL" id="CEG42005.1"/>
    </source>
</evidence>
<reference evidence="2" key="1">
    <citation type="submission" date="2014-09" db="EMBL/GenBank/DDBJ databases">
        <authorList>
            <person name="Sharma Rahul"/>
            <person name="Thines Marco"/>
        </authorList>
    </citation>
    <scope>NUCLEOTIDE SEQUENCE [LARGE SCALE GENOMIC DNA]</scope>
</reference>
<dbReference type="Proteomes" id="UP000054928">
    <property type="component" value="Unassembled WGS sequence"/>
</dbReference>